<sequence>MHLLMRTVQEDTADGLPSYTHAKLFRSFYEILYSAHHVILRFSLLSEKERNVQVLSDDGCETKGSDAPSQMRKRPFREWNHSADKLATPAKRDHVGITDGDQALVLEKAEYMLPWCIARNLPPCQNVLFVSDDHFSALRLNPFLPGLLSNFLSHFRNGRRSAGGNPTSAKDTSPT</sequence>
<keyword evidence="2" id="KW-1185">Reference proteome</keyword>
<dbReference type="EMBL" id="CM047580">
    <property type="protein sequence ID" value="KAI9923205.1"/>
    <property type="molecule type" value="Genomic_DNA"/>
</dbReference>
<name>A0ACC0WWY1_9STRA</name>
<evidence type="ECO:0000313" key="2">
    <source>
        <dbReference type="Proteomes" id="UP001163321"/>
    </source>
</evidence>
<comment type="caution">
    <text evidence="1">The sequence shown here is derived from an EMBL/GenBank/DDBJ whole genome shotgun (WGS) entry which is preliminary data.</text>
</comment>
<proteinExistence type="predicted"/>
<protein>
    <submittedName>
        <fullName evidence="1">Uncharacterized protein</fullName>
    </submittedName>
</protein>
<organism evidence="1 2">
    <name type="scientific">Peronosclerospora sorghi</name>
    <dbReference type="NCBI Taxonomy" id="230839"/>
    <lineage>
        <taxon>Eukaryota</taxon>
        <taxon>Sar</taxon>
        <taxon>Stramenopiles</taxon>
        <taxon>Oomycota</taxon>
        <taxon>Peronosporomycetes</taxon>
        <taxon>Peronosporales</taxon>
        <taxon>Peronosporaceae</taxon>
        <taxon>Peronosclerospora</taxon>
    </lineage>
</organism>
<gene>
    <name evidence="1" type="ORF">PsorP6_002272</name>
</gene>
<evidence type="ECO:0000313" key="1">
    <source>
        <dbReference type="EMBL" id="KAI9923205.1"/>
    </source>
</evidence>
<reference evidence="1 2" key="1">
    <citation type="journal article" date="2022" name="bioRxiv">
        <title>The genome of the oomycete Peronosclerospora sorghi, a cosmopolitan pathogen of maize and sorghum, is inflated with dispersed pseudogenes.</title>
        <authorList>
            <person name="Fletcher K."/>
            <person name="Martin F."/>
            <person name="Isakeit T."/>
            <person name="Cavanaugh K."/>
            <person name="Magill C."/>
            <person name="Michelmore R."/>
        </authorList>
    </citation>
    <scope>NUCLEOTIDE SEQUENCE [LARGE SCALE GENOMIC DNA]</scope>
    <source>
        <strain evidence="1">P6</strain>
    </source>
</reference>
<accession>A0ACC0WWY1</accession>
<dbReference type="Proteomes" id="UP001163321">
    <property type="component" value="Chromosome 1"/>
</dbReference>